<organism evidence="1">
    <name type="scientific">uncultured marine virus</name>
    <dbReference type="NCBI Taxonomy" id="186617"/>
    <lineage>
        <taxon>Viruses</taxon>
        <taxon>environmental samples</taxon>
    </lineage>
</organism>
<accession>A0A0F7L8E9</accession>
<reference evidence="1" key="2">
    <citation type="submission" date="2015-03" db="EMBL/GenBank/DDBJ databases">
        <authorList>
            <person name="Chow C.-E.T."/>
            <person name="Winget D.M."/>
            <person name="White R.A.III."/>
            <person name="Hallam S.J."/>
            <person name="Suttle C.A."/>
        </authorList>
    </citation>
    <scope>NUCLEOTIDE SEQUENCE</scope>
    <source>
        <strain evidence="1">Oxic1_2</strain>
    </source>
</reference>
<name>A0A0F7L8E9_9VIRU</name>
<reference evidence="1" key="1">
    <citation type="journal article" date="2015" name="Front. Microbiol.">
        <title>Combining genomic sequencing methods to explore viral diversity and reveal potential virus-host interactions.</title>
        <authorList>
            <person name="Chow C.E."/>
            <person name="Winget D.M."/>
            <person name="White R.A.III."/>
            <person name="Hallam S.J."/>
            <person name="Suttle C.A."/>
        </authorList>
    </citation>
    <scope>NUCLEOTIDE SEQUENCE</scope>
    <source>
        <strain evidence="1">Oxic1_2</strain>
    </source>
</reference>
<proteinExistence type="predicted"/>
<dbReference type="EMBL" id="KR029597">
    <property type="protein sequence ID" value="AKH47697.1"/>
    <property type="molecule type" value="Genomic_DNA"/>
</dbReference>
<sequence>MLVVRRTMSRNLIVYKVQYRNQSDPWAKGKHIKTKRIVMTPDEVNQTGGYWRNHKNVERKFFKQMDNIIGDSYNSRYSIWSIKKA</sequence>
<protein>
    <submittedName>
        <fullName evidence="1">Uncharacterized protein</fullName>
    </submittedName>
</protein>
<evidence type="ECO:0000313" key="1">
    <source>
        <dbReference type="EMBL" id="AKH47697.1"/>
    </source>
</evidence>